<reference evidence="2 3" key="1">
    <citation type="journal article" date="2014" name="Int. J. Syst. Evol. Microbiol.">
        <title>Complete genome sequence of Corynebacterium casei LMG S-19264T (=DSM 44701T), isolated from a smear-ripened cheese.</title>
        <authorList>
            <consortium name="US DOE Joint Genome Institute (JGI-PGF)"/>
            <person name="Walter F."/>
            <person name="Albersmeier A."/>
            <person name="Kalinowski J."/>
            <person name="Ruckert C."/>
        </authorList>
    </citation>
    <scope>NUCLEOTIDE SEQUENCE [LARGE SCALE GENOMIC DNA]</scope>
    <source>
        <strain evidence="2 3">NBRC 110095</strain>
    </source>
</reference>
<organism evidence="2 3">
    <name type="scientific">Marinibactrum halimedae</name>
    <dbReference type="NCBI Taxonomy" id="1444977"/>
    <lineage>
        <taxon>Bacteria</taxon>
        <taxon>Pseudomonadati</taxon>
        <taxon>Pseudomonadota</taxon>
        <taxon>Gammaproteobacteria</taxon>
        <taxon>Cellvibrionales</taxon>
        <taxon>Cellvibrionaceae</taxon>
        <taxon>Marinibactrum</taxon>
    </lineage>
</organism>
<dbReference type="EMBL" id="BSPD01000013">
    <property type="protein sequence ID" value="GLS24621.1"/>
    <property type="molecule type" value="Genomic_DNA"/>
</dbReference>
<evidence type="ECO:0000256" key="1">
    <source>
        <dbReference type="SAM" id="MobiDB-lite"/>
    </source>
</evidence>
<feature type="compositionally biased region" description="Basic residues" evidence="1">
    <location>
        <begin position="138"/>
        <end position="147"/>
    </location>
</feature>
<comment type="caution">
    <text evidence="2">The sequence shown here is derived from an EMBL/GenBank/DDBJ whole genome shotgun (WGS) entry which is preliminary data.</text>
</comment>
<evidence type="ECO:0000313" key="3">
    <source>
        <dbReference type="Proteomes" id="UP001156870"/>
    </source>
</evidence>
<accession>A0AA37WM81</accession>
<dbReference type="AlphaFoldDB" id="A0AA37WM81"/>
<name>A0AA37WM81_9GAMM</name>
<feature type="compositionally biased region" description="Basic and acidic residues" evidence="1">
    <location>
        <begin position="148"/>
        <end position="170"/>
    </location>
</feature>
<proteinExistence type="predicted"/>
<feature type="region of interest" description="Disordered" evidence="1">
    <location>
        <begin position="85"/>
        <end position="170"/>
    </location>
</feature>
<gene>
    <name evidence="2" type="ORF">GCM10007877_03350</name>
</gene>
<sequence>MNLYAYVHNDPFSYTDPQGMSSVSMMEEVESIGRPLPEPQSGCGCQSLTGKAAQAWVRSAQQNAGISSTQLLLDFFIHLSISMHNQSNSENTDESGESTPDTDEDNWEKIPGKPGAYRPVGKKEPIFEKDRAGGKSHGGSKWKKWNKKRDWEKGKKRDGTYNDKGVRLRD</sequence>
<evidence type="ECO:0000313" key="2">
    <source>
        <dbReference type="EMBL" id="GLS24621.1"/>
    </source>
</evidence>
<feature type="compositionally biased region" description="Acidic residues" evidence="1">
    <location>
        <begin position="91"/>
        <end position="106"/>
    </location>
</feature>
<protein>
    <submittedName>
        <fullName evidence="2">Uncharacterized protein</fullName>
    </submittedName>
</protein>
<dbReference type="Proteomes" id="UP001156870">
    <property type="component" value="Unassembled WGS sequence"/>
</dbReference>
<feature type="compositionally biased region" description="Basic and acidic residues" evidence="1">
    <location>
        <begin position="121"/>
        <end position="133"/>
    </location>
</feature>
<keyword evidence="3" id="KW-1185">Reference proteome</keyword>